<gene>
    <name evidence="2" type="ORF">BSYN_08430</name>
</gene>
<dbReference type="InterPro" id="IPR001173">
    <property type="entry name" value="Glyco_trans_2-like"/>
</dbReference>
<dbReference type="PANTHER" id="PTHR22916:SF64">
    <property type="entry name" value="TRANSFERASE, PUTATIVE-RELATED"/>
    <property type="match status" value="1"/>
</dbReference>
<dbReference type="InterPro" id="IPR029044">
    <property type="entry name" value="Nucleotide-diphossugar_trans"/>
</dbReference>
<dbReference type="PANTHER" id="PTHR22916">
    <property type="entry name" value="GLYCOSYLTRANSFERASE"/>
    <property type="match status" value="1"/>
</dbReference>
<sequence>MKNEISFSIVTPVYNREDCILRCLKSVTKQKNNNYEHLIVDDGSTDGTTNLIEEYAKTHQQIHFFKFSKNQGVNAARNYAIKNCKNKYVLFLDSDDYMNDNALDTIEENISLHQGYSHYLFAQNHRMDYYRSNSLLSSDFIEINFYNWIKNEISGDFLHVISREIIQQFPFDEKLRIYEELNFMKMYKFSQKQLFINKAVMHIEISRFDSVSKEATLINSNAIQSQFEFLKQMIDSFEVDYKKYNIIKLNSMINRCLIFSLALSDYNYYKYLSKKYQKNILLGKVMCQLGLGPFLKFLIMSYSRIKHL</sequence>
<dbReference type="Gene3D" id="3.90.550.10">
    <property type="entry name" value="Spore Coat Polysaccharide Biosynthesis Protein SpsA, Chain A"/>
    <property type="match status" value="1"/>
</dbReference>
<evidence type="ECO:0000259" key="1">
    <source>
        <dbReference type="Pfam" id="PF00535"/>
    </source>
</evidence>
<dbReference type="EMBL" id="AP028055">
    <property type="protein sequence ID" value="BEG98578.1"/>
    <property type="molecule type" value="Genomic_DNA"/>
</dbReference>
<dbReference type="RefSeq" id="WP_353333620.1">
    <property type="nucleotide sequence ID" value="NZ_AP028055.1"/>
</dbReference>
<name>A0ABM8IAM6_9BACE</name>
<dbReference type="CDD" id="cd00761">
    <property type="entry name" value="Glyco_tranf_GTA_type"/>
    <property type="match status" value="1"/>
</dbReference>
<accession>A0ABM8IAM6</accession>
<dbReference type="SUPFAM" id="SSF53448">
    <property type="entry name" value="Nucleotide-diphospho-sugar transferases"/>
    <property type="match status" value="1"/>
</dbReference>
<evidence type="ECO:0000313" key="2">
    <source>
        <dbReference type="EMBL" id="BEG98578.1"/>
    </source>
</evidence>
<evidence type="ECO:0000313" key="3">
    <source>
        <dbReference type="Proteomes" id="UP001496674"/>
    </source>
</evidence>
<dbReference type="Proteomes" id="UP001496674">
    <property type="component" value="Chromosome"/>
</dbReference>
<reference evidence="2 3" key="1">
    <citation type="submission" date="2023-04" db="EMBL/GenBank/DDBJ databases">
        <title>Draft genome sequence of acteroides sedimenti strain YN3PY1.</title>
        <authorList>
            <person name="Yoshida N."/>
        </authorList>
    </citation>
    <scope>NUCLEOTIDE SEQUENCE [LARGE SCALE GENOMIC DNA]</scope>
    <source>
        <strain evidence="2 3">YN3PY1</strain>
    </source>
</reference>
<keyword evidence="3" id="KW-1185">Reference proteome</keyword>
<proteinExistence type="predicted"/>
<organism evidence="2 3">
    <name type="scientific">Bacteroides sedimenti</name>
    <dbReference type="NCBI Taxonomy" id="2136147"/>
    <lineage>
        <taxon>Bacteria</taxon>
        <taxon>Pseudomonadati</taxon>
        <taxon>Bacteroidota</taxon>
        <taxon>Bacteroidia</taxon>
        <taxon>Bacteroidales</taxon>
        <taxon>Bacteroidaceae</taxon>
        <taxon>Bacteroides</taxon>
    </lineage>
</organism>
<protein>
    <recommendedName>
        <fullName evidence="1">Glycosyltransferase 2-like domain-containing protein</fullName>
    </recommendedName>
</protein>
<dbReference type="Pfam" id="PF00535">
    <property type="entry name" value="Glycos_transf_2"/>
    <property type="match status" value="1"/>
</dbReference>
<feature type="domain" description="Glycosyltransferase 2-like" evidence="1">
    <location>
        <begin position="8"/>
        <end position="105"/>
    </location>
</feature>